<evidence type="ECO:0000256" key="6">
    <source>
        <dbReference type="ARBA" id="ARBA00022777"/>
    </source>
</evidence>
<protein>
    <recommendedName>
        <fullName evidence="2">cyclin-dependent kinase</fullName>
        <ecNumber evidence="2">2.7.11.22</ecNumber>
    </recommendedName>
</protein>
<comment type="similarity">
    <text evidence="1">Belongs to the protein kinase superfamily. CMGC Ser/Thr protein kinase family. CDC2/CDKX subfamily.</text>
</comment>
<dbReference type="OMA" id="LHSTHYN"/>
<evidence type="ECO:0000256" key="10">
    <source>
        <dbReference type="PROSITE-ProRule" id="PRU10141"/>
    </source>
</evidence>
<proteinExistence type="inferred from homology"/>
<keyword evidence="14" id="KW-1185">Reference proteome</keyword>
<feature type="binding site" evidence="10">
    <location>
        <position position="41"/>
    </location>
    <ligand>
        <name>ATP</name>
        <dbReference type="ChEBI" id="CHEBI:30616"/>
    </ligand>
</feature>
<dbReference type="FunCoup" id="A0A3P7DC76">
    <property type="interactions" value="11"/>
</dbReference>
<evidence type="ECO:0000256" key="1">
    <source>
        <dbReference type="ARBA" id="ARBA00006485"/>
    </source>
</evidence>
<gene>
    <name evidence="13" type="ORF">WBA_LOCUS199</name>
</gene>
<evidence type="ECO:0000256" key="8">
    <source>
        <dbReference type="ARBA" id="ARBA00047811"/>
    </source>
</evidence>
<dbReference type="PROSITE" id="PS50011">
    <property type="entry name" value="PROTEIN_KINASE_DOM"/>
    <property type="match status" value="1"/>
</dbReference>
<reference evidence="13 14" key="1">
    <citation type="submission" date="2018-11" db="EMBL/GenBank/DDBJ databases">
        <authorList>
            <consortium name="Pathogen Informatics"/>
        </authorList>
    </citation>
    <scope>NUCLEOTIDE SEQUENCE [LARGE SCALE GENOMIC DNA]</scope>
</reference>
<keyword evidence="5 10" id="KW-0547">Nucleotide-binding</keyword>
<keyword evidence="3 11" id="KW-0723">Serine/threonine-protein kinase</keyword>
<evidence type="ECO:0000313" key="13">
    <source>
        <dbReference type="EMBL" id="VDM06813.1"/>
    </source>
</evidence>
<dbReference type="FunFam" id="3.30.200.20:FF:000049">
    <property type="entry name" value="cyclin-dependent kinase-like 1 isoform X1"/>
    <property type="match status" value="1"/>
</dbReference>
<dbReference type="EC" id="2.7.11.22" evidence="2"/>
<dbReference type="InterPro" id="IPR017441">
    <property type="entry name" value="Protein_kinase_ATP_BS"/>
</dbReference>
<dbReference type="FunFam" id="1.10.510.10:FF:000624">
    <property type="entry name" value="Mitogen-activated protein kinase"/>
    <property type="match status" value="1"/>
</dbReference>
<sequence>MLSEDLIMDKYQKLEKIGEGSYGIVYKCRNKETGQIVAIKKFIESEDNPTTKKIALREIRMLKHLKHPNLIALIKVFKRNRKLHLVFEYCERTVLNELEKYPNGCPKAFIKKTIYQLLQAVEYCHTFNCIHRDIKPENILLTRNDVVKLADFGFARMINRSDFYTDYVGTRWYRSPELLTGAVRYGPPVDVWAIGCVFAEMVTGEALWPGRSDIDQLYLIRKTMGEFLPRQKILYRSNLFLRGVSIPKPDVYETLSKRLKTSSIIIDFLYKCLNINPEKRWSCSQLLQHDYFNGYSFHAFSAKSTTKQLTSNYLPYLTGNPLSEQQLIDGGFKEITHNSANAFNRQYLPSI</sequence>
<evidence type="ECO:0000256" key="3">
    <source>
        <dbReference type="ARBA" id="ARBA00022527"/>
    </source>
</evidence>
<keyword evidence="7 10" id="KW-0067">ATP-binding</keyword>
<evidence type="ECO:0000259" key="12">
    <source>
        <dbReference type="PROSITE" id="PS50011"/>
    </source>
</evidence>
<dbReference type="Gene3D" id="3.30.200.20">
    <property type="entry name" value="Phosphorylase Kinase, domain 1"/>
    <property type="match status" value="1"/>
</dbReference>
<dbReference type="PANTHER" id="PTHR24056:SF222">
    <property type="entry name" value="CYCLIN-DEPENDENT KINASE-LIKE 1"/>
    <property type="match status" value="1"/>
</dbReference>
<evidence type="ECO:0000256" key="4">
    <source>
        <dbReference type="ARBA" id="ARBA00022679"/>
    </source>
</evidence>
<dbReference type="InterPro" id="IPR008271">
    <property type="entry name" value="Ser/Thr_kinase_AS"/>
</dbReference>
<dbReference type="InterPro" id="IPR000719">
    <property type="entry name" value="Prot_kinase_dom"/>
</dbReference>
<dbReference type="Proteomes" id="UP000270924">
    <property type="component" value="Unassembled WGS sequence"/>
</dbReference>
<organism evidence="13 14">
    <name type="scientific">Wuchereria bancrofti</name>
    <dbReference type="NCBI Taxonomy" id="6293"/>
    <lineage>
        <taxon>Eukaryota</taxon>
        <taxon>Metazoa</taxon>
        <taxon>Ecdysozoa</taxon>
        <taxon>Nematoda</taxon>
        <taxon>Chromadorea</taxon>
        <taxon>Rhabditida</taxon>
        <taxon>Spirurina</taxon>
        <taxon>Spiruromorpha</taxon>
        <taxon>Filarioidea</taxon>
        <taxon>Onchocercidae</taxon>
        <taxon>Wuchereria</taxon>
    </lineage>
</organism>
<evidence type="ECO:0000313" key="14">
    <source>
        <dbReference type="Proteomes" id="UP000270924"/>
    </source>
</evidence>
<dbReference type="GO" id="GO:0004693">
    <property type="term" value="F:cyclin-dependent protein serine/threonine kinase activity"/>
    <property type="evidence" value="ECO:0007669"/>
    <property type="project" value="UniProtKB-EC"/>
</dbReference>
<comment type="catalytic activity">
    <reaction evidence="8">
        <text>L-threonyl-[protein] + ATP = O-phospho-L-threonyl-[protein] + ADP + H(+)</text>
        <dbReference type="Rhea" id="RHEA:46608"/>
        <dbReference type="Rhea" id="RHEA-COMP:11060"/>
        <dbReference type="Rhea" id="RHEA-COMP:11605"/>
        <dbReference type="ChEBI" id="CHEBI:15378"/>
        <dbReference type="ChEBI" id="CHEBI:30013"/>
        <dbReference type="ChEBI" id="CHEBI:30616"/>
        <dbReference type="ChEBI" id="CHEBI:61977"/>
        <dbReference type="ChEBI" id="CHEBI:456216"/>
        <dbReference type="EC" id="2.7.11.22"/>
    </reaction>
</comment>
<dbReference type="PROSITE" id="PS00107">
    <property type="entry name" value="PROTEIN_KINASE_ATP"/>
    <property type="match status" value="1"/>
</dbReference>
<dbReference type="EMBL" id="UYWW01000021">
    <property type="protein sequence ID" value="VDM06813.1"/>
    <property type="molecule type" value="Genomic_DNA"/>
</dbReference>
<dbReference type="PROSITE" id="PS00108">
    <property type="entry name" value="PROTEIN_KINASE_ST"/>
    <property type="match status" value="1"/>
</dbReference>
<evidence type="ECO:0000256" key="2">
    <source>
        <dbReference type="ARBA" id="ARBA00012425"/>
    </source>
</evidence>
<name>A0A3P7DC76_WUCBA</name>
<dbReference type="SMART" id="SM00220">
    <property type="entry name" value="S_TKc"/>
    <property type="match status" value="1"/>
</dbReference>
<comment type="catalytic activity">
    <reaction evidence="9">
        <text>L-seryl-[protein] + ATP = O-phospho-L-seryl-[protein] + ADP + H(+)</text>
        <dbReference type="Rhea" id="RHEA:17989"/>
        <dbReference type="Rhea" id="RHEA-COMP:9863"/>
        <dbReference type="Rhea" id="RHEA-COMP:11604"/>
        <dbReference type="ChEBI" id="CHEBI:15378"/>
        <dbReference type="ChEBI" id="CHEBI:29999"/>
        <dbReference type="ChEBI" id="CHEBI:30616"/>
        <dbReference type="ChEBI" id="CHEBI:83421"/>
        <dbReference type="ChEBI" id="CHEBI:456216"/>
        <dbReference type="EC" id="2.7.11.22"/>
    </reaction>
</comment>
<dbReference type="InterPro" id="IPR011009">
    <property type="entry name" value="Kinase-like_dom_sf"/>
</dbReference>
<dbReference type="AlphaFoldDB" id="A0A3P7DC76"/>
<evidence type="ECO:0000256" key="9">
    <source>
        <dbReference type="ARBA" id="ARBA00048367"/>
    </source>
</evidence>
<evidence type="ECO:0000256" key="7">
    <source>
        <dbReference type="ARBA" id="ARBA00022840"/>
    </source>
</evidence>
<dbReference type="GO" id="GO:0005634">
    <property type="term" value="C:nucleus"/>
    <property type="evidence" value="ECO:0007669"/>
    <property type="project" value="TreeGrafter"/>
</dbReference>
<evidence type="ECO:0000256" key="11">
    <source>
        <dbReference type="RuleBase" id="RU000304"/>
    </source>
</evidence>
<evidence type="ECO:0000256" key="5">
    <source>
        <dbReference type="ARBA" id="ARBA00022741"/>
    </source>
</evidence>
<dbReference type="OrthoDB" id="548217at2759"/>
<accession>A0A3P7DC76</accession>
<dbReference type="Gene3D" id="1.10.510.10">
    <property type="entry name" value="Transferase(Phosphotransferase) domain 1"/>
    <property type="match status" value="1"/>
</dbReference>
<keyword evidence="6" id="KW-0418">Kinase</keyword>
<feature type="domain" description="Protein kinase" evidence="12">
    <location>
        <begin position="11"/>
        <end position="292"/>
    </location>
</feature>
<dbReference type="SUPFAM" id="SSF56112">
    <property type="entry name" value="Protein kinase-like (PK-like)"/>
    <property type="match status" value="1"/>
</dbReference>
<dbReference type="PANTHER" id="PTHR24056">
    <property type="entry name" value="CELL DIVISION PROTEIN KINASE"/>
    <property type="match status" value="1"/>
</dbReference>
<dbReference type="GO" id="GO:0005524">
    <property type="term" value="F:ATP binding"/>
    <property type="evidence" value="ECO:0007669"/>
    <property type="project" value="UniProtKB-UniRule"/>
</dbReference>
<dbReference type="Pfam" id="PF00069">
    <property type="entry name" value="Pkinase"/>
    <property type="match status" value="1"/>
</dbReference>
<keyword evidence="4" id="KW-0808">Transferase</keyword>
<dbReference type="InterPro" id="IPR050108">
    <property type="entry name" value="CDK"/>
</dbReference>
<dbReference type="InParanoid" id="A0A3P7DC76"/>